<keyword evidence="4 7" id="KW-0812">Transmembrane</keyword>
<dbReference type="Proteomes" id="UP000187485">
    <property type="component" value="Unassembled WGS sequence"/>
</dbReference>
<dbReference type="PANTHER" id="PTHR30065">
    <property type="entry name" value="FLAGELLAR BIOSYNTHETIC PROTEIN FLIR"/>
    <property type="match status" value="1"/>
</dbReference>
<keyword evidence="6 7" id="KW-0472">Membrane</keyword>
<dbReference type="GO" id="GO:0006605">
    <property type="term" value="P:protein targeting"/>
    <property type="evidence" value="ECO:0007669"/>
    <property type="project" value="InterPro"/>
</dbReference>
<comment type="caution">
    <text evidence="8">The sequence shown here is derived from an EMBL/GenBank/DDBJ whole genome shotgun (WGS) entry which is preliminary data.</text>
</comment>
<comment type="similarity">
    <text evidence="2">Belongs to the FliR/MopE/SpaR family.</text>
</comment>
<evidence type="ECO:0000256" key="6">
    <source>
        <dbReference type="ARBA" id="ARBA00023136"/>
    </source>
</evidence>
<keyword evidence="8" id="KW-0969">Cilium</keyword>
<dbReference type="Pfam" id="PF01311">
    <property type="entry name" value="Bac_export_1"/>
    <property type="match status" value="1"/>
</dbReference>
<keyword evidence="8" id="KW-0282">Flagellum</keyword>
<evidence type="ECO:0000256" key="4">
    <source>
        <dbReference type="ARBA" id="ARBA00022692"/>
    </source>
</evidence>
<keyword evidence="5 7" id="KW-1133">Transmembrane helix</keyword>
<comment type="subcellular location">
    <subcellularLocation>
        <location evidence="1">Cell membrane</location>
        <topology evidence="1">Multi-pass membrane protein</topology>
    </subcellularLocation>
</comment>
<evidence type="ECO:0000313" key="9">
    <source>
        <dbReference type="Proteomes" id="UP000187485"/>
    </source>
</evidence>
<feature type="transmembrane region" description="Helical" evidence="7">
    <location>
        <begin position="168"/>
        <end position="194"/>
    </location>
</feature>
<keyword evidence="8" id="KW-0966">Cell projection</keyword>
<dbReference type="GO" id="GO:0005886">
    <property type="term" value="C:plasma membrane"/>
    <property type="evidence" value="ECO:0007669"/>
    <property type="project" value="UniProtKB-SubCell"/>
</dbReference>
<protein>
    <submittedName>
        <fullName evidence="8">Flagellar biosynthesis protein FliR</fullName>
    </submittedName>
</protein>
<evidence type="ECO:0000256" key="5">
    <source>
        <dbReference type="ARBA" id="ARBA00022989"/>
    </source>
</evidence>
<evidence type="ECO:0000313" key="8">
    <source>
        <dbReference type="EMBL" id="GAV22574.1"/>
    </source>
</evidence>
<organism evidence="8 9">
    <name type="scientific">Carboxydothermus pertinax</name>
    <dbReference type="NCBI Taxonomy" id="870242"/>
    <lineage>
        <taxon>Bacteria</taxon>
        <taxon>Bacillati</taxon>
        <taxon>Bacillota</taxon>
        <taxon>Clostridia</taxon>
        <taxon>Thermoanaerobacterales</taxon>
        <taxon>Thermoanaerobacteraceae</taxon>
        <taxon>Carboxydothermus</taxon>
    </lineage>
</organism>
<keyword evidence="3" id="KW-1003">Cell membrane</keyword>
<proteinExistence type="inferred from homology"/>
<evidence type="ECO:0000256" key="1">
    <source>
        <dbReference type="ARBA" id="ARBA00004651"/>
    </source>
</evidence>
<name>A0A1L8CUP1_9THEO</name>
<keyword evidence="9" id="KW-1185">Reference proteome</keyword>
<feature type="transmembrane region" description="Helical" evidence="7">
    <location>
        <begin position="63"/>
        <end position="89"/>
    </location>
</feature>
<evidence type="ECO:0000256" key="2">
    <source>
        <dbReference type="ARBA" id="ARBA00009772"/>
    </source>
</evidence>
<evidence type="ECO:0000256" key="3">
    <source>
        <dbReference type="ARBA" id="ARBA00022475"/>
    </source>
</evidence>
<evidence type="ECO:0000256" key="7">
    <source>
        <dbReference type="SAM" id="Phobius"/>
    </source>
</evidence>
<feature type="transmembrane region" description="Helical" evidence="7">
    <location>
        <begin position="32"/>
        <end position="51"/>
    </location>
</feature>
<reference evidence="9" key="1">
    <citation type="submission" date="2016-12" db="EMBL/GenBank/DDBJ databases">
        <title>Draft Genome Sequences od Carboxydothermus pertinax and islandicus, Hydrogenogenic Carboxydotrophic Bacteria.</title>
        <authorList>
            <person name="Fukuyama Y."/>
            <person name="Ohmae K."/>
            <person name="Yoneda Y."/>
            <person name="Yoshida T."/>
            <person name="Sako Y."/>
        </authorList>
    </citation>
    <scope>NUCLEOTIDE SEQUENCE [LARGE SCALE GENOMIC DNA]</scope>
    <source>
        <strain evidence="9">Ug1</strain>
    </source>
</reference>
<accession>A0A1L8CUP1</accession>
<sequence length="255" mass="28117">MKQWLILLIITARLAGFIGISPLIFPLRGLPAAVKAFFTLILAYLLLPVLYGKFATINVQANFFPLLISESLIGLLLGFITLLFANLYLTAGQYLDLTSGLSAATLFDPFTQINAGLLANFLYLYGILNYLIANGHHRLLTFLAISYQFIPPGKFIPDVSLAEFLLKIFALVMLVALEVAIPFIMVMVISDLALGILARTAPQMNVFMLSFGLKILLALFTLWLLLPGISYFTGIFLELTEKNLLQFVRGIGYGG</sequence>
<dbReference type="InterPro" id="IPR002010">
    <property type="entry name" value="T3SS_IM_R"/>
</dbReference>
<dbReference type="EMBL" id="BDJK01000015">
    <property type="protein sequence ID" value="GAV22574.1"/>
    <property type="molecule type" value="Genomic_DNA"/>
</dbReference>
<dbReference type="OrthoDB" id="9807748at2"/>
<feature type="transmembrane region" description="Helical" evidence="7">
    <location>
        <begin position="109"/>
        <end position="132"/>
    </location>
</feature>
<dbReference type="PANTHER" id="PTHR30065:SF1">
    <property type="entry name" value="SURFACE PRESENTATION OF ANTIGENS PROTEIN SPAR"/>
    <property type="match status" value="1"/>
</dbReference>
<dbReference type="RefSeq" id="WP_075859055.1">
    <property type="nucleotide sequence ID" value="NZ_BDJK01000015.1"/>
</dbReference>
<dbReference type="AlphaFoldDB" id="A0A1L8CUP1"/>
<feature type="transmembrane region" description="Helical" evidence="7">
    <location>
        <begin position="206"/>
        <end position="226"/>
    </location>
</feature>
<gene>
    <name evidence="8" type="ORF">cpu_10840</name>
</gene>
<dbReference type="STRING" id="870242.cpu_10840"/>
<dbReference type="PRINTS" id="PR00953">
    <property type="entry name" value="TYPE3IMRPROT"/>
</dbReference>